<sequence>MAYFPFRCDLDLRIKWRTILGSLTRCSPGITI</sequence>
<dbReference type="AlphaFoldDB" id="A0A2P2PTR9"/>
<protein>
    <submittedName>
        <fullName evidence="1">Uncharacterized protein</fullName>
    </submittedName>
</protein>
<reference evidence="1" key="1">
    <citation type="submission" date="2018-02" db="EMBL/GenBank/DDBJ databases">
        <title>Rhizophora mucronata_Transcriptome.</title>
        <authorList>
            <person name="Meera S.P."/>
            <person name="Sreeshan A."/>
            <person name="Augustine A."/>
        </authorList>
    </citation>
    <scope>NUCLEOTIDE SEQUENCE</scope>
    <source>
        <tissue evidence="1">Leaf</tissue>
    </source>
</reference>
<dbReference type="EMBL" id="GGEC01077664">
    <property type="protein sequence ID" value="MBX58148.1"/>
    <property type="molecule type" value="Transcribed_RNA"/>
</dbReference>
<proteinExistence type="predicted"/>
<name>A0A2P2PTR9_RHIMU</name>
<organism evidence="1">
    <name type="scientific">Rhizophora mucronata</name>
    <name type="common">Asiatic mangrove</name>
    <dbReference type="NCBI Taxonomy" id="61149"/>
    <lineage>
        <taxon>Eukaryota</taxon>
        <taxon>Viridiplantae</taxon>
        <taxon>Streptophyta</taxon>
        <taxon>Embryophyta</taxon>
        <taxon>Tracheophyta</taxon>
        <taxon>Spermatophyta</taxon>
        <taxon>Magnoliopsida</taxon>
        <taxon>eudicotyledons</taxon>
        <taxon>Gunneridae</taxon>
        <taxon>Pentapetalae</taxon>
        <taxon>rosids</taxon>
        <taxon>fabids</taxon>
        <taxon>Malpighiales</taxon>
        <taxon>Rhizophoraceae</taxon>
        <taxon>Rhizophora</taxon>
    </lineage>
</organism>
<accession>A0A2P2PTR9</accession>
<evidence type="ECO:0000313" key="1">
    <source>
        <dbReference type="EMBL" id="MBX58148.1"/>
    </source>
</evidence>